<dbReference type="PANTHER" id="PTHR22765:SF434">
    <property type="entry name" value="GB|AAD18119.1-RELATED"/>
    <property type="match status" value="1"/>
</dbReference>
<dbReference type="SMART" id="SM00184">
    <property type="entry name" value="RING"/>
    <property type="match status" value="1"/>
</dbReference>
<keyword evidence="6" id="KW-1133">Transmembrane helix</keyword>
<feature type="compositionally biased region" description="Basic and acidic residues" evidence="5">
    <location>
        <begin position="371"/>
        <end position="383"/>
    </location>
</feature>
<evidence type="ECO:0000256" key="1">
    <source>
        <dbReference type="ARBA" id="ARBA00022723"/>
    </source>
</evidence>
<keyword evidence="6" id="KW-0812">Transmembrane</keyword>
<protein>
    <recommendedName>
        <fullName evidence="7">RING-type domain-containing protein</fullName>
    </recommendedName>
</protein>
<feature type="region of interest" description="Disordered" evidence="5">
    <location>
        <begin position="193"/>
        <end position="219"/>
    </location>
</feature>
<feature type="compositionally biased region" description="Low complexity" evidence="5">
    <location>
        <begin position="140"/>
        <end position="149"/>
    </location>
</feature>
<evidence type="ECO:0000259" key="7">
    <source>
        <dbReference type="PROSITE" id="PS50089"/>
    </source>
</evidence>
<gene>
    <name evidence="8" type="ORF">BJY01DRAFT_229957</name>
</gene>
<dbReference type="PROSITE" id="PS50089">
    <property type="entry name" value="ZF_RING_2"/>
    <property type="match status" value="1"/>
</dbReference>
<name>A0ABR4IE47_9EURO</name>
<evidence type="ECO:0000313" key="8">
    <source>
        <dbReference type="EMBL" id="KAL2826035.1"/>
    </source>
</evidence>
<dbReference type="InterPro" id="IPR011016">
    <property type="entry name" value="Znf_RING-CH"/>
</dbReference>
<dbReference type="InterPro" id="IPR051826">
    <property type="entry name" value="E3_ubiquitin-ligase_domain"/>
</dbReference>
<feature type="transmembrane region" description="Helical" evidence="6">
    <location>
        <begin position="30"/>
        <end position="55"/>
    </location>
</feature>
<feature type="non-terminal residue" evidence="8">
    <location>
        <position position="428"/>
    </location>
</feature>
<evidence type="ECO:0000256" key="2">
    <source>
        <dbReference type="ARBA" id="ARBA00022771"/>
    </source>
</evidence>
<evidence type="ECO:0000256" key="5">
    <source>
        <dbReference type="SAM" id="MobiDB-lite"/>
    </source>
</evidence>
<dbReference type="CDD" id="cd16454">
    <property type="entry name" value="RING-H2_PA-TM-RING"/>
    <property type="match status" value="1"/>
</dbReference>
<dbReference type="Gene3D" id="3.30.40.10">
    <property type="entry name" value="Zinc/RING finger domain, C3HC4 (zinc finger)"/>
    <property type="match status" value="1"/>
</dbReference>
<reference evidence="8 9" key="1">
    <citation type="submission" date="2024-07" db="EMBL/GenBank/DDBJ databases">
        <title>Section-level genome sequencing and comparative genomics of Aspergillus sections Usti and Cavernicolus.</title>
        <authorList>
            <consortium name="Lawrence Berkeley National Laboratory"/>
            <person name="Nybo J.L."/>
            <person name="Vesth T.C."/>
            <person name="Theobald S."/>
            <person name="Frisvad J.C."/>
            <person name="Larsen T.O."/>
            <person name="Kjaerboelling I."/>
            <person name="Rothschild-Mancinelli K."/>
            <person name="Lyhne E.K."/>
            <person name="Kogle M.E."/>
            <person name="Barry K."/>
            <person name="Clum A."/>
            <person name="Na H."/>
            <person name="Ledsgaard L."/>
            <person name="Lin J."/>
            <person name="Lipzen A."/>
            <person name="Kuo A."/>
            <person name="Riley R."/>
            <person name="Mondo S."/>
            <person name="Labutti K."/>
            <person name="Haridas S."/>
            <person name="Pangalinan J."/>
            <person name="Salamov A.A."/>
            <person name="Simmons B.A."/>
            <person name="Magnuson J.K."/>
            <person name="Chen J."/>
            <person name="Drula E."/>
            <person name="Henrissat B."/>
            <person name="Wiebenga A."/>
            <person name="Lubbers R.J."/>
            <person name="Gomes A.C."/>
            <person name="Makela M.R."/>
            <person name="Stajich J."/>
            <person name="Grigoriev I.V."/>
            <person name="Mortensen U.H."/>
            <person name="De Vries R.P."/>
            <person name="Baker S.E."/>
            <person name="Andersen M.R."/>
        </authorList>
    </citation>
    <scope>NUCLEOTIDE SEQUENCE [LARGE SCALE GENOMIC DNA]</scope>
    <source>
        <strain evidence="8 9">CBS 123904</strain>
    </source>
</reference>
<feature type="region of interest" description="Disordered" evidence="5">
    <location>
        <begin position="367"/>
        <end position="428"/>
    </location>
</feature>
<feature type="compositionally biased region" description="Low complexity" evidence="5">
    <location>
        <begin position="13"/>
        <end position="24"/>
    </location>
</feature>
<dbReference type="Proteomes" id="UP001610446">
    <property type="component" value="Unassembled WGS sequence"/>
</dbReference>
<evidence type="ECO:0000256" key="3">
    <source>
        <dbReference type="ARBA" id="ARBA00022833"/>
    </source>
</evidence>
<organism evidence="8 9">
    <name type="scientific">Aspergillus pseudoustus</name>
    <dbReference type="NCBI Taxonomy" id="1810923"/>
    <lineage>
        <taxon>Eukaryota</taxon>
        <taxon>Fungi</taxon>
        <taxon>Dikarya</taxon>
        <taxon>Ascomycota</taxon>
        <taxon>Pezizomycotina</taxon>
        <taxon>Eurotiomycetes</taxon>
        <taxon>Eurotiomycetidae</taxon>
        <taxon>Eurotiales</taxon>
        <taxon>Aspergillaceae</taxon>
        <taxon>Aspergillus</taxon>
        <taxon>Aspergillus subgen. Nidulantes</taxon>
    </lineage>
</organism>
<sequence>MSSTTGTPPAATGSDNGSNDEGSGPTSSPLLFFVALGFGVVFTNLWIIVGVKYCFRYNQRNRQLRNEETGEPIDLVAMPRTHRRRREKKLMTMEEVNERFPLTKYKVWRSSRVNAGLSTSGGISAPEAGSNPEPQDDKASVAAGAASRATPDVKSHQRVESVSSQPSKPIDSVGVTTQPEEKSLEDFTHASHTLSNASSDGNDRELGNLDDHSSLQEDDNFLPSVVPIDAAANPGDSCAICLDTIEDEDDIRGLACGHAFHASCVDPWLTSRRASCPLCKADYYTPKPRPDGAEPRLTSERSSRHTTTRLAGPIQPQAVFIRGRVNPFRTPLVLSERSAQRVPNVTPDSSWLVSRGFWGARRYTERSAVGHAEDNQPDHEARRSRPRASQLFSFPMLSWNRNRSRARNNEPSPSRNTTTPSQLEAGRN</sequence>
<feature type="compositionally biased region" description="Basic and acidic residues" evidence="5">
    <location>
        <begin position="201"/>
        <end position="215"/>
    </location>
</feature>
<feature type="region of interest" description="Disordered" evidence="5">
    <location>
        <begin position="1"/>
        <end position="24"/>
    </location>
</feature>
<keyword evidence="1" id="KW-0479">Metal-binding</keyword>
<proteinExistence type="predicted"/>
<accession>A0ABR4IE47</accession>
<evidence type="ECO:0000313" key="9">
    <source>
        <dbReference type="Proteomes" id="UP001610446"/>
    </source>
</evidence>
<evidence type="ECO:0000256" key="6">
    <source>
        <dbReference type="SAM" id="Phobius"/>
    </source>
</evidence>
<feature type="region of interest" description="Disordered" evidence="5">
    <location>
        <begin position="118"/>
        <end position="180"/>
    </location>
</feature>
<keyword evidence="6" id="KW-0472">Membrane</keyword>
<dbReference type="SMART" id="SM00744">
    <property type="entry name" value="RINGv"/>
    <property type="match status" value="1"/>
</dbReference>
<dbReference type="InterPro" id="IPR013083">
    <property type="entry name" value="Znf_RING/FYVE/PHD"/>
</dbReference>
<keyword evidence="3" id="KW-0862">Zinc</keyword>
<dbReference type="SUPFAM" id="SSF57850">
    <property type="entry name" value="RING/U-box"/>
    <property type="match status" value="1"/>
</dbReference>
<keyword evidence="9" id="KW-1185">Reference proteome</keyword>
<keyword evidence="2 4" id="KW-0863">Zinc-finger</keyword>
<feature type="region of interest" description="Disordered" evidence="5">
    <location>
        <begin position="284"/>
        <end position="309"/>
    </location>
</feature>
<dbReference type="PANTHER" id="PTHR22765">
    <property type="entry name" value="RING FINGER AND PROTEASE ASSOCIATED DOMAIN-CONTAINING"/>
    <property type="match status" value="1"/>
</dbReference>
<feature type="compositionally biased region" description="Basic and acidic residues" evidence="5">
    <location>
        <begin position="288"/>
        <end position="303"/>
    </location>
</feature>
<evidence type="ECO:0000256" key="4">
    <source>
        <dbReference type="PROSITE-ProRule" id="PRU00175"/>
    </source>
</evidence>
<dbReference type="EMBL" id="JBFXLU010000460">
    <property type="protein sequence ID" value="KAL2826035.1"/>
    <property type="molecule type" value="Genomic_DNA"/>
</dbReference>
<feature type="domain" description="RING-type" evidence="7">
    <location>
        <begin position="238"/>
        <end position="280"/>
    </location>
</feature>
<dbReference type="Pfam" id="PF13639">
    <property type="entry name" value="zf-RING_2"/>
    <property type="match status" value="1"/>
</dbReference>
<comment type="caution">
    <text evidence="8">The sequence shown here is derived from an EMBL/GenBank/DDBJ whole genome shotgun (WGS) entry which is preliminary data.</text>
</comment>
<dbReference type="InterPro" id="IPR001841">
    <property type="entry name" value="Znf_RING"/>
</dbReference>